<evidence type="ECO:0000256" key="10">
    <source>
        <dbReference type="SAM" id="Phobius"/>
    </source>
</evidence>
<evidence type="ECO:0000256" key="9">
    <source>
        <dbReference type="ARBA" id="ARBA00023136"/>
    </source>
</evidence>
<dbReference type="PANTHER" id="PTHR13205:SF15">
    <property type="entry name" value="DOLICHOL KINASE"/>
    <property type="match status" value="1"/>
</dbReference>
<feature type="transmembrane region" description="Helical" evidence="10">
    <location>
        <begin position="120"/>
        <end position="140"/>
    </location>
</feature>
<dbReference type="AlphaFoldDB" id="A0A6G1SIP9"/>
<feature type="transmembrane region" description="Helical" evidence="10">
    <location>
        <begin position="293"/>
        <end position="310"/>
    </location>
</feature>
<name>A0A6G1SIP9_9ACAR</name>
<dbReference type="EC" id="2.7.1.108" evidence="3"/>
<feature type="transmembrane region" description="Helical" evidence="10">
    <location>
        <begin position="220"/>
        <end position="240"/>
    </location>
</feature>
<gene>
    <name evidence="11" type="primary">DOLK</name>
    <name evidence="11" type="ORF">g.20168</name>
</gene>
<sequence length="487" mass="53882">MESAILDNIVGSSLVPTIMSVVTGKMYGLDKLDLLYSCATIGTVISSVTCSLHSEIRLHTRSRNKLTLLITLLLTMSLCASIILFHILRHNLGPSTSYVLPEILQGAKKSSPSDVFHHHFYSDIIPGLIIFSQAILCLLARFELMNRAKRKFSSGEASILAQLISVPYLVWVLSIYSKLTQAGPFKVGQTTDILLNVGFTLFVVTFLPCYLFLSQRNTFARYFLLLSGVMISFYISHILVKTPGINNPLTWLVDHIFATHERISLFSLWLVALAACVGFSTSWSRMVGQTNSFARKIFHIAICVVFISGYNQDIEFTRFASGGMIIVMLVLEMIRAWNLWPLGMHLENVCRTLRGKWDNRYLTLSHIYLLIGTMIPLWLMPSATSPSKLSLSSGVLAVGVGDAAAALIGTLYGRTHLGLRSGKTLEGFIGNILAMAVFKLIWIGYSGFLDEFSFAFAAILTASVEVISCNCDNLILPLVMIISLELL</sequence>
<protein>
    <recommendedName>
        <fullName evidence="3">dolichol kinase</fullName>
        <ecNumber evidence="3">2.7.1.108</ecNumber>
    </recommendedName>
</protein>
<keyword evidence="9 10" id="KW-0472">Membrane</keyword>
<dbReference type="InterPro" id="IPR032974">
    <property type="entry name" value="Polypren_kinase"/>
</dbReference>
<keyword evidence="7" id="KW-0256">Endoplasmic reticulum</keyword>
<feature type="transmembrane region" description="Helical" evidence="10">
    <location>
        <begin position="152"/>
        <end position="173"/>
    </location>
</feature>
<evidence type="ECO:0000256" key="4">
    <source>
        <dbReference type="ARBA" id="ARBA00022679"/>
    </source>
</evidence>
<evidence type="ECO:0000256" key="5">
    <source>
        <dbReference type="ARBA" id="ARBA00022692"/>
    </source>
</evidence>
<keyword evidence="4" id="KW-0808">Transferase</keyword>
<feature type="transmembrane region" description="Helical" evidence="10">
    <location>
        <begin position="425"/>
        <end position="448"/>
    </location>
</feature>
<feature type="transmembrane region" description="Helical" evidence="10">
    <location>
        <begin position="361"/>
        <end position="379"/>
    </location>
</feature>
<feature type="transmembrane region" description="Helical" evidence="10">
    <location>
        <begin position="66"/>
        <end position="88"/>
    </location>
</feature>
<dbReference type="PANTHER" id="PTHR13205">
    <property type="entry name" value="TRANSMEMBRANE PROTEIN 15-RELATED"/>
    <property type="match status" value="1"/>
</dbReference>
<proteinExistence type="inferred from homology"/>
<evidence type="ECO:0000256" key="6">
    <source>
        <dbReference type="ARBA" id="ARBA00022777"/>
    </source>
</evidence>
<evidence type="ECO:0000256" key="3">
    <source>
        <dbReference type="ARBA" id="ARBA00012132"/>
    </source>
</evidence>
<dbReference type="GO" id="GO:0043048">
    <property type="term" value="P:dolichyl monophosphate biosynthetic process"/>
    <property type="evidence" value="ECO:0007669"/>
    <property type="project" value="TreeGrafter"/>
</dbReference>
<evidence type="ECO:0000256" key="7">
    <source>
        <dbReference type="ARBA" id="ARBA00022824"/>
    </source>
</evidence>
<evidence type="ECO:0000256" key="8">
    <source>
        <dbReference type="ARBA" id="ARBA00022989"/>
    </source>
</evidence>
<dbReference type="GO" id="GO:0005789">
    <property type="term" value="C:endoplasmic reticulum membrane"/>
    <property type="evidence" value="ECO:0007669"/>
    <property type="project" value="UniProtKB-SubCell"/>
</dbReference>
<keyword evidence="8 10" id="KW-1133">Transmembrane helix</keyword>
<dbReference type="GO" id="GO:0004168">
    <property type="term" value="F:dolichol kinase activity"/>
    <property type="evidence" value="ECO:0007669"/>
    <property type="project" value="UniProtKB-EC"/>
</dbReference>
<reference evidence="11" key="1">
    <citation type="submission" date="2018-10" db="EMBL/GenBank/DDBJ databases">
        <title>Transcriptome assembly of Aceria tosichella (Wheat curl mite) Type 2.</title>
        <authorList>
            <person name="Scully E.D."/>
            <person name="Geib S.M."/>
            <person name="Palmer N.A."/>
            <person name="Gupta A.K."/>
            <person name="Sarath G."/>
            <person name="Tatineni S."/>
        </authorList>
    </citation>
    <scope>NUCLEOTIDE SEQUENCE</scope>
    <source>
        <strain evidence="11">LincolnNE</strain>
    </source>
</reference>
<evidence type="ECO:0000313" key="11">
    <source>
        <dbReference type="EMBL" id="MDE49793.1"/>
    </source>
</evidence>
<keyword evidence="5 10" id="KW-0812">Transmembrane</keyword>
<feature type="transmembrane region" description="Helical" evidence="10">
    <location>
        <begin position="34"/>
        <end position="54"/>
    </location>
</feature>
<feature type="transmembrane region" description="Helical" evidence="10">
    <location>
        <begin position="263"/>
        <end position="281"/>
    </location>
</feature>
<evidence type="ECO:0000256" key="2">
    <source>
        <dbReference type="ARBA" id="ARBA00010794"/>
    </source>
</evidence>
<organism evidence="11">
    <name type="scientific">Aceria tosichella</name>
    <name type="common">wheat curl mite</name>
    <dbReference type="NCBI Taxonomy" id="561515"/>
    <lineage>
        <taxon>Eukaryota</taxon>
        <taxon>Metazoa</taxon>
        <taxon>Ecdysozoa</taxon>
        <taxon>Arthropoda</taxon>
        <taxon>Chelicerata</taxon>
        <taxon>Arachnida</taxon>
        <taxon>Acari</taxon>
        <taxon>Acariformes</taxon>
        <taxon>Trombidiformes</taxon>
        <taxon>Prostigmata</taxon>
        <taxon>Eupodina</taxon>
        <taxon>Eriophyoidea</taxon>
        <taxon>Eriophyidae</taxon>
        <taxon>Eriophyinae</taxon>
        <taxon>Aceriini</taxon>
        <taxon>Aceria</taxon>
    </lineage>
</organism>
<comment type="subcellular location">
    <subcellularLocation>
        <location evidence="1">Endoplasmic reticulum membrane</location>
        <topology evidence="1">Multi-pass membrane protein</topology>
    </subcellularLocation>
</comment>
<dbReference type="EMBL" id="GGYP01005022">
    <property type="protein sequence ID" value="MDE49793.1"/>
    <property type="molecule type" value="Transcribed_RNA"/>
</dbReference>
<feature type="transmembrane region" description="Helical" evidence="10">
    <location>
        <begin position="391"/>
        <end position="413"/>
    </location>
</feature>
<comment type="similarity">
    <text evidence="2">Belongs to the polyprenol kinase family.</text>
</comment>
<keyword evidence="6 11" id="KW-0418">Kinase</keyword>
<evidence type="ECO:0000256" key="1">
    <source>
        <dbReference type="ARBA" id="ARBA00004477"/>
    </source>
</evidence>
<feature type="transmembrane region" description="Helical" evidence="10">
    <location>
        <begin position="316"/>
        <end position="340"/>
    </location>
</feature>
<feature type="transmembrane region" description="Helical" evidence="10">
    <location>
        <begin position="193"/>
        <end position="213"/>
    </location>
</feature>
<accession>A0A6G1SIP9</accession>